<keyword evidence="6" id="KW-1185">Reference proteome</keyword>
<evidence type="ECO:0000313" key="6">
    <source>
        <dbReference type="Proteomes" id="UP000287352"/>
    </source>
</evidence>
<dbReference type="EMBL" id="BIFR01000001">
    <property type="protein sequence ID" value="GCE12512.1"/>
    <property type="molecule type" value="Genomic_DNA"/>
</dbReference>
<evidence type="ECO:0000256" key="3">
    <source>
        <dbReference type="ARBA" id="ARBA00023163"/>
    </source>
</evidence>
<dbReference type="InterPro" id="IPR036390">
    <property type="entry name" value="WH_DNA-bd_sf"/>
</dbReference>
<dbReference type="InterPro" id="IPR036388">
    <property type="entry name" value="WH-like_DNA-bd_sf"/>
</dbReference>
<keyword evidence="1" id="KW-0805">Transcription regulation</keyword>
<dbReference type="OrthoDB" id="9791143at2"/>
<protein>
    <recommendedName>
        <fullName evidence="4">HTH hxlR-type domain-containing protein</fullName>
    </recommendedName>
</protein>
<keyword evidence="3" id="KW-0804">Transcription</keyword>
<dbReference type="PANTHER" id="PTHR33204">
    <property type="entry name" value="TRANSCRIPTIONAL REGULATOR, MARR FAMILY"/>
    <property type="match status" value="1"/>
</dbReference>
<dbReference type="AlphaFoldDB" id="A0A402A0D1"/>
<dbReference type="PROSITE" id="PS51118">
    <property type="entry name" value="HTH_HXLR"/>
    <property type="match status" value="1"/>
</dbReference>
<dbReference type="InterPro" id="IPR002577">
    <property type="entry name" value="HTH_HxlR"/>
</dbReference>
<dbReference type="Pfam" id="PF01638">
    <property type="entry name" value="HxlR"/>
    <property type="match status" value="1"/>
</dbReference>
<comment type="caution">
    <text evidence="5">The sequence shown here is derived from an EMBL/GenBank/DDBJ whole genome shotgun (WGS) entry which is preliminary data.</text>
</comment>
<dbReference type="SUPFAM" id="SSF46785">
    <property type="entry name" value="Winged helix' DNA-binding domain"/>
    <property type="match status" value="1"/>
</dbReference>
<reference evidence="6" key="1">
    <citation type="submission" date="2018-12" db="EMBL/GenBank/DDBJ databases">
        <title>Tengunoibacter tsumagoiensis gen. nov., sp. nov., Dictyobacter kobayashii sp. nov., D. alpinus sp. nov., and D. joshuensis sp. nov. and description of Dictyobacteraceae fam. nov. within the order Ktedonobacterales isolated from Tengu-no-mugimeshi.</title>
        <authorList>
            <person name="Wang C.M."/>
            <person name="Zheng Y."/>
            <person name="Sakai Y."/>
            <person name="Toyoda A."/>
            <person name="Minakuchi Y."/>
            <person name="Abe K."/>
            <person name="Yokota A."/>
            <person name="Yabe S."/>
        </authorList>
    </citation>
    <scope>NUCLEOTIDE SEQUENCE [LARGE SCALE GENOMIC DNA]</scope>
    <source>
        <strain evidence="6">Uno3</strain>
    </source>
</reference>
<accession>A0A402A0D1</accession>
<sequence length="106" mass="12382">MLPKTPSIRCPLGVISVGGKIKLNIGWYLLNGPKRFGDLLRLMPETSRQMLTLQLRDLEQLGIIERKVFPQIPARVEYSLSEYGKGLEPMLRQMQQWEEEFPWILR</sequence>
<keyword evidence="2" id="KW-0238">DNA-binding</keyword>
<gene>
    <name evidence="5" type="ORF">KTT_23710</name>
</gene>
<dbReference type="Proteomes" id="UP000287352">
    <property type="component" value="Unassembled WGS sequence"/>
</dbReference>
<evidence type="ECO:0000256" key="2">
    <source>
        <dbReference type="ARBA" id="ARBA00023125"/>
    </source>
</evidence>
<feature type="domain" description="HTH hxlR-type" evidence="4">
    <location>
        <begin position="5"/>
        <end position="106"/>
    </location>
</feature>
<organism evidence="5 6">
    <name type="scientific">Tengunoibacter tsumagoiensis</name>
    <dbReference type="NCBI Taxonomy" id="2014871"/>
    <lineage>
        <taxon>Bacteria</taxon>
        <taxon>Bacillati</taxon>
        <taxon>Chloroflexota</taxon>
        <taxon>Ktedonobacteria</taxon>
        <taxon>Ktedonobacterales</taxon>
        <taxon>Dictyobacteraceae</taxon>
        <taxon>Tengunoibacter</taxon>
    </lineage>
</organism>
<evidence type="ECO:0000256" key="1">
    <source>
        <dbReference type="ARBA" id="ARBA00023015"/>
    </source>
</evidence>
<dbReference type="RefSeq" id="WP_126580124.1">
    <property type="nucleotide sequence ID" value="NZ_BIFR01000001.1"/>
</dbReference>
<dbReference type="Gene3D" id="1.10.10.10">
    <property type="entry name" value="Winged helix-like DNA-binding domain superfamily/Winged helix DNA-binding domain"/>
    <property type="match status" value="1"/>
</dbReference>
<evidence type="ECO:0000313" key="5">
    <source>
        <dbReference type="EMBL" id="GCE12512.1"/>
    </source>
</evidence>
<proteinExistence type="predicted"/>
<name>A0A402A0D1_9CHLR</name>
<dbReference type="PANTHER" id="PTHR33204:SF29">
    <property type="entry name" value="TRANSCRIPTIONAL REGULATOR"/>
    <property type="match status" value="1"/>
</dbReference>
<evidence type="ECO:0000259" key="4">
    <source>
        <dbReference type="PROSITE" id="PS51118"/>
    </source>
</evidence>
<dbReference type="GO" id="GO:0003677">
    <property type="term" value="F:DNA binding"/>
    <property type="evidence" value="ECO:0007669"/>
    <property type="project" value="UniProtKB-KW"/>
</dbReference>